<dbReference type="KEGG" id="moz:MoryE10_10000"/>
<dbReference type="GO" id="GO:0032993">
    <property type="term" value="C:protein-DNA complex"/>
    <property type="evidence" value="ECO:0007669"/>
    <property type="project" value="TreeGrafter"/>
</dbReference>
<evidence type="ECO:0000256" key="3">
    <source>
        <dbReference type="ARBA" id="ARBA00023015"/>
    </source>
</evidence>
<dbReference type="Gene3D" id="3.30.565.10">
    <property type="entry name" value="Histidine kinase-like ATPase, C-terminal domain"/>
    <property type="match status" value="1"/>
</dbReference>
<evidence type="ECO:0000256" key="2">
    <source>
        <dbReference type="ARBA" id="ARBA00023012"/>
    </source>
</evidence>
<dbReference type="GO" id="GO:0006355">
    <property type="term" value="P:regulation of DNA-templated transcription"/>
    <property type="evidence" value="ECO:0007669"/>
    <property type="project" value="TreeGrafter"/>
</dbReference>
<organism evidence="8 9">
    <name type="scientific">Methylogaea oryzae</name>
    <dbReference type="NCBI Taxonomy" id="1295382"/>
    <lineage>
        <taxon>Bacteria</taxon>
        <taxon>Pseudomonadati</taxon>
        <taxon>Pseudomonadota</taxon>
        <taxon>Gammaproteobacteria</taxon>
        <taxon>Methylococcales</taxon>
        <taxon>Methylococcaceae</taxon>
        <taxon>Methylogaea</taxon>
    </lineage>
</organism>
<gene>
    <name evidence="8" type="ORF">MoryE10_10000</name>
</gene>
<dbReference type="PANTHER" id="PTHR48111:SF21">
    <property type="entry name" value="DNA-BINDING DUAL MASTER TRANSCRIPTIONAL REGULATOR RPAA"/>
    <property type="match status" value="1"/>
</dbReference>
<evidence type="ECO:0000256" key="5">
    <source>
        <dbReference type="ARBA" id="ARBA00023163"/>
    </source>
</evidence>
<dbReference type="SMART" id="SM00448">
    <property type="entry name" value="REC"/>
    <property type="match status" value="1"/>
</dbReference>
<accession>A0A8D5AJ43</accession>
<dbReference type="Proteomes" id="UP000824988">
    <property type="component" value="Chromosome"/>
</dbReference>
<evidence type="ECO:0000259" key="7">
    <source>
        <dbReference type="PROSITE" id="PS50110"/>
    </source>
</evidence>
<dbReference type="InterPro" id="IPR036890">
    <property type="entry name" value="HATPase_C_sf"/>
</dbReference>
<dbReference type="Gene3D" id="3.40.50.2300">
    <property type="match status" value="1"/>
</dbReference>
<dbReference type="Pfam" id="PF13581">
    <property type="entry name" value="HATPase_c_2"/>
    <property type="match status" value="1"/>
</dbReference>
<dbReference type="InterPro" id="IPR003594">
    <property type="entry name" value="HATPase_dom"/>
</dbReference>
<reference evidence="8" key="1">
    <citation type="submission" date="2019-06" db="EMBL/GenBank/DDBJ databases">
        <title>Complete genome sequence of Methylogaea oryzae strain JCM16910.</title>
        <authorList>
            <person name="Asakawa S."/>
        </authorList>
    </citation>
    <scope>NUCLEOTIDE SEQUENCE</scope>
    <source>
        <strain evidence="8">E10</strain>
    </source>
</reference>
<evidence type="ECO:0000256" key="1">
    <source>
        <dbReference type="ARBA" id="ARBA00022553"/>
    </source>
</evidence>
<dbReference type="SUPFAM" id="SSF52172">
    <property type="entry name" value="CheY-like"/>
    <property type="match status" value="1"/>
</dbReference>
<dbReference type="GO" id="GO:0005829">
    <property type="term" value="C:cytosol"/>
    <property type="evidence" value="ECO:0007669"/>
    <property type="project" value="TreeGrafter"/>
</dbReference>
<dbReference type="Pfam" id="PF00072">
    <property type="entry name" value="Response_reg"/>
    <property type="match status" value="1"/>
</dbReference>
<keyword evidence="4" id="KW-0238">DNA-binding</keyword>
<keyword evidence="5" id="KW-0804">Transcription</keyword>
<dbReference type="EMBL" id="AP019782">
    <property type="protein sequence ID" value="BBL70394.1"/>
    <property type="molecule type" value="Genomic_DNA"/>
</dbReference>
<keyword evidence="2" id="KW-0902">Two-component regulatory system</keyword>
<keyword evidence="1 6" id="KW-0597">Phosphoprotein</keyword>
<dbReference type="InterPro" id="IPR039420">
    <property type="entry name" value="WalR-like"/>
</dbReference>
<sequence>MRILLAEDEEIIATIVQDLLQSQGMEVTVCADGLTAWEHLRAKRPGYDVILLDRIMPGMDGMDLLRRIKADPELTHTPVIMETAKDDRDSVREGLTQGAYYYLTKPLQPEVLIAVVQAAVSQANEYRQLVEEVRRAERPLALMCSGSFRFRTLDEGRLLANYLARACPQPERAIQGLQELLVNAVEHGNLGISYADKSALIMAGTWQQEVQRRLELPEYRERHVEVFFQRQADSISLTIQDQGDGFGWQDYLDFSPERAFDPHGRGIAIAHKLSCDRLEFHGNGNTVVATFNLPPAR</sequence>
<dbReference type="CDD" id="cd17574">
    <property type="entry name" value="REC_OmpR"/>
    <property type="match status" value="1"/>
</dbReference>
<evidence type="ECO:0000256" key="6">
    <source>
        <dbReference type="PROSITE-ProRule" id="PRU00169"/>
    </source>
</evidence>
<feature type="domain" description="Response regulatory" evidence="7">
    <location>
        <begin position="2"/>
        <end position="120"/>
    </location>
</feature>
<dbReference type="SUPFAM" id="SSF55874">
    <property type="entry name" value="ATPase domain of HSP90 chaperone/DNA topoisomerase II/histidine kinase"/>
    <property type="match status" value="1"/>
</dbReference>
<dbReference type="InterPro" id="IPR011006">
    <property type="entry name" value="CheY-like_superfamily"/>
</dbReference>
<name>A0A8D5AJ43_9GAMM</name>
<dbReference type="AlphaFoldDB" id="A0A8D5AJ43"/>
<keyword evidence="3" id="KW-0805">Transcription regulation</keyword>
<protein>
    <recommendedName>
        <fullName evidence="7">Response regulatory domain-containing protein</fullName>
    </recommendedName>
</protein>
<dbReference type="CDD" id="cd16936">
    <property type="entry name" value="HATPase_RsbW-like"/>
    <property type="match status" value="1"/>
</dbReference>
<evidence type="ECO:0000256" key="4">
    <source>
        <dbReference type="ARBA" id="ARBA00023125"/>
    </source>
</evidence>
<evidence type="ECO:0000313" key="8">
    <source>
        <dbReference type="EMBL" id="BBL70394.1"/>
    </source>
</evidence>
<dbReference type="InterPro" id="IPR001789">
    <property type="entry name" value="Sig_transdc_resp-reg_receiver"/>
</dbReference>
<dbReference type="PANTHER" id="PTHR48111">
    <property type="entry name" value="REGULATOR OF RPOS"/>
    <property type="match status" value="1"/>
</dbReference>
<keyword evidence="9" id="KW-1185">Reference proteome</keyword>
<dbReference type="PROSITE" id="PS50110">
    <property type="entry name" value="RESPONSE_REGULATORY"/>
    <property type="match status" value="1"/>
</dbReference>
<dbReference type="GO" id="GO:0000156">
    <property type="term" value="F:phosphorelay response regulator activity"/>
    <property type="evidence" value="ECO:0007669"/>
    <property type="project" value="TreeGrafter"/>
</dbReference>
<proteinExistence type="predicted"/>
<evidence type="ECO:0000313" key="9">
    <source>
        <dbReference type="Proteomes" id="UP000824988"/>
    </source>
</evidence>
<dbReference type="GO" id="GO:0000976">
    <property type="term" value="F:transcription cis-regulatory region binding"/>
    <property type="evidence" value="ECO:0007669"/>
    <property type="project" value="TreeGrafter"/>
</dbReference>
<feature type="modified residue" description="4-aspartylphosphate" evidence="6">
    <location>
        <position position="53"/>
    </location>
</feature>